<evidence type="ECO:0000256" key="2">
    <source>
        <dbReference type="SAM" id="Phobius"/>
    </source>
</evidence>
<reference evidence="3 4" key="1">
    <citation type="submission" date="2018-04" db="EMBL/GenBank/DDBJ databases">
        <title>Genomic Encyclopedia of Archaeal and Bacterial Type Strains, Phase II (KMG-II): from individual species to whole genera.</title>
        <authorList>
            <person name="Goeker M."/>
        </authorList>
    </citation>
    <scope>NUCLEOTIDE SEQUENCE [LARGE SCALE GENOMIC DNA]</scope>
    <source>
        <strain evidence="3 4">DSM 25731</strain>
    </source>
</reference>
<feature type="region of interest" description="Disordered" evidence="1">
    <location>
        <begin position="145"/>
        <end position="208"/>
    </location>
</feature>
<dbReference type="Proteomes" id="UP000244090">
    <property type="component" value="Unassembled WGS sequence"/>
</dbReference>
<dbReference type="AlphaFoldDB" id="A0A2T6BXT5"/>
<keyword evidence="2" id="KW-0472">Membrane</keyword>
<feature type="compositionally biased region" description="Polar residues" evidence="1">
    <location>
        <begin position="90"/>
        <end position="100"/>
    </location>
</feature>
<accession>A0A2T6BXT5</accession>
<organism evidence="3 4">
    <name type="scientific">Kordia periserrulae</name>
    <dbReference type="NCBI Taxonomy" id="701523"/>
    <lineage>
        <taxon>Bacteria</taxon>
        <taxon>Pseudomonadati</taxon>
        <taxon>Bacteroidota</taxon>
        <taxon>Flavobacteriia</taxon>
        <taxon>Flavobacteriales</taxon>
        <taxon>Flavobacteriaceae</taxon>
        <taxon>Kordia</taxon>
    </lineage>
</organism>
<dbReference type="OrthoDB" id="676306at2"/>
<evidence type="ECO:0000313" key="4">
    <source>
        <dbReference type="Proteomes" id="UP000244090"/>
    </source>
</evidence>
<keyword evidence="2" id="KW-1133">Transmembrane helix</keyword>
<comment type="caution">
    <text evidence="3">The sequence shown here is derived from an EMBL/GenBank/DDBJ whole genome shotgun (WGS) entry which is preliminary data.</text>
</comment>
<dbReference type="EMBL" id="QBKT01000005">
    <property type="protein sequence ID" value="PTX60875.1"/>
    <property type="molecule type" value="Genomic_DNA"/>
</dbReference>
<evidence type="ECO:0000256" key="1">
    <source>
        <dbReference type="SAM" id="MobiDB-lite"/>
    </source>
</evidence>
<keyword evidence="2" id="KW-0812">Transmembrane</keyword>
<evidence type="ECO:0000313" key="3">
    <source>
        <dbReference type="EMBL" id="PTX60875.1"/>
    </source>
</evidence>
<sequence length="296" mass="31745">MSIFNTEHKRKSATITTILMAFLLFILFVFGMKYLDPPPESGIAVNFGTSNTGSGEVETQKNPKPVTSQKQEVVEEKVEETQPEEQTQPDTSASEEVVTQDSEETIAMKKAEEEKKRKADEDAKAKAEADRIAKAKAEAEAKRKAEEAKKKADIDALFKDANGNGTDDDGKGEGPDDGPGNKGNPNGDPYAASYYGEPGSGTGGTGGYGLNGRSKLSGGEVDKQDCNEAGRVVVQIRVNREGKVVEAIAGAKGTTNNAECLLKPAERAAYKYSWNKDSKAPTTQIGFIVINFKLGQ</sequence>
<keyword evidence="4" id="KW-1185">Reference proteome</keyword>
<gene>
    <name evidence="3" type="ORF">C8N46_10529</name>
</gene>
<proteinExistence type="predicted"/>
<feature type="transmembrane region" description="Helical" evidence="2">
    <location>
        <begin position="12"/>
        <end position="32"/>
    </location>
</feature>
<protein>
    <submittedName>
        <fullName evidence="3">Outer membrane transport energization protein TonB</fullName>
    </submittedName>
</protein>
<feature type="compositionally biased region" description="Low complexity" evidence="1">
    <location>
        <begin position="182"/>
        <end position="197"/>
    </location>
</feature>
<name>A0A2T6BXT5_9FLAO</name>
<feature type="region of interest" description="Disordered" evidence="1">
    <location>
        <begin position="46"/>
        <end position="106"/>
    </location>
</feature>
<feature type="compositionally biased region" description="Basic and acidic residues" evidence="1">
    <location>
        <begin position="145"/>
        <end position="158"/>
    </location>
</feature>
<dbReference type="RefSeq" id="WP_108115006.1">
    <property type="nucleotide sequence ID" value="NZ_QBKT01000005.1"/>
</dbReference>
<feature type="compositionally biased region" description="Gly residues" evidence="1">
    <location>
        <begin position="198"/>
        <end position="208"/>
    </location>
</feature>